<name>A0A7S4NLL5_9EUKA</name>
<protein>
    <submittedName>
        <fullName evidence="2">Uncharacterized protein</fullName>
    </submittedName>
</protein>
<proteinExistence type="predicted"/>
<evidence type="ECO:0000313" key="2">
    <source>
        <dbReference type="EMBL" id="CAE2295245.1"/>
    </source>
</evidence>
<reference evidence="2" key="1">
    <citation type="submission" date="2021-01" db="EMBL/GenBank/DDBJ databases">
        <authorList>
            <person name="Corre E."/>
            <person name="Pelletier E."/>
            <person name="Niang G."/>
            <person name="Scheremetjew M."/>
            <person name="Finn R."/>
            <person name="Kale V."/>
            <person name="Holt S."/>
            <person name="Cochrane G."/>
            <person name="Meng A."/>
            <person name="Brown T."/>
            <person name="Cohen L."/>
        </authorList>
    </citation>
    <scope>NUCLEOTIDE SEQUENCE</scope>
    <source>
        <strain evidence="2">SoJaBio B1-5/56/2</strain>
    </source>
</reference>
<dbReference type="EMBL" id="HBKR01010462">
    <property type="protein sequence ID" value="CAE2295245.1"/>
    <property type="molecule type" value="Transcribed_RNA"/>
</dbReference>
<evidence type="ECO:0000256" key="1">
    <source>
        <dbReference type="SAM" id="MobiDB-lite"/>
    </source>
</evidence>
<feature type="region of interest" description="Disordered" evidence="1">
    <location>
        <begin position="77"/>
        <end position="96"/>
    </location>
</feature>
<accession>A0A7S4NLL5</accession>
<gene>
    <name evidence="2" type="ORF">NAES01612_LOCUS6947</name>
</gene>
<sequence length="133" mass="14736">MPQRISPQQIATLQEIVESLRAFPDQMHDAEMDFFRMFIADYRDGRLGQCDGADPIDIEEGELEKLAELKKNRTKLKQSVRSVPPKTDTLPATASTSHHVSIGSILQNPQVAHYLKSLGKAAPSNGHVNDALD</sequence>
<organism evidence="2">
    <name type="scientific">Paramoeba aestuarina</name>
    <dbReference type="NCBI Taxonomy" id="180227"/>
    <lineage>
        <taxon>Eukaryota</taxon>
        <taxon>Amoebozoa</taxon>
        <taxon>Discosea</taxon>
        <taxon>Flabellinia</taxon>
        <taxon>Dactylopodida</taxon>
        <taxon>Paramoebidae</taxon>
        <taxon>Paramoeba</taxon>
    </lineage>
</organism>
<dbReference type="AlphaFoldDB" id="A0A7S4NLL5"/>